<dbReference type="AlphaFoldDB" id="A0A4C1T0J8"/>
<comment type="caution">
    <text evidence="2">The sequence shown here is derived from an EMBL/GenBank/DDBJ whole genome shotgun (WGS) entry which is preliminary data.</text>
</comment>
<organism evidence="2 3">
    <name type="scientific">Eumeta variegata</name>
    <name type="common">Bagworm moth</name>
    <name type="synonym">Eumeta japonica</name>
    <dbReference type="NCBI Taxonomy" id="151549"/>
    <lineage>
        <taxon>Eukaryota</taxon>
        <taxon>Metazoa</taxon>
        <taxon>Ecdysozoa</taxon>
        <taxon>Arthropoda</taxon>
        <taxon>Hexapoda</taxon>
        <taxon>Insecta</taxon>
        <taxon>Pterygota</taxon>
        <taxon>Neoptera</taxon>
        <taxon>Endopterygota</taxon>
        <taxon>Lepidoptera</taxon>
        <taxon>Glossata</taxon>
        <taxon>Ditrysia</taxon>
        <taxon>Tineoidea</taxon>
        <taxon>Psychidae</taxon>
        <taxon>Oiketicinae</taxon>
        <taxon>Eumeta</taxon>
    </lineage>
</organism>
<protein>
    <submittedName>
        <fullName evidence="2">Uncharacterized protein</fullName>
    </submittedName>
</protein>
<feature type="compositionally biased region" description="Low complexity" evidence="1">
    <location>
        <begin position="89"/>
        <end position="104"/>
    </location>
</feature>
<dbReference type="EMBL" id="BGZK01000024">
    <property type="protein sequence ID" value="GBP07060.1"/>
    <property type="molecule type" value="Genomic_DNA"/>
</dbReference>
<gene>
    <name evidence="2" type="ORF">EVAR_4473_1</name>
</gene>
<sequence length="127" mass="13485">MGCSELFTCSGWNSKSKRREKVLTGRKHQPPPAAAGGHERPSAGHISGSASHARSRRPPRRTGGVDGGSGGACCSDRCARHPHPPSAPAPARTATHPAASRTPTVGFPSFRRERARCPLFRKIADRS</sequence>
<evidence type="ECO:0000256" key="1">
    <source>
        <dbReference type="SAM" id="MobiDB-lite"/>
    </source>
</evidence>
<feature type="region of interest" description="Disordered" evidence="1">
    <location>
        <begin position="1"/>
        <end position="113"/>
    </location>
</feature>
<feature type="compositionally biased region" description="Low complexity" evidence="1">
    <location>
        <begin position="43"/>
        <end position="52"/>
    </location>
</feature>
<proteinExistence type="predicted"/>
<evidence type="ECO:0000313" key="2">
    <source>
        <dbReference type="EMBL" id="GBP07060.1"/>
    </source>
</evidence>
<accession>A0A4C1T0J8</accession>
<name>A0A4C1T0J8_EUMVA</name>
<reference evidence="2 3" key="1">
    <citation type="journal article" date="2019" name="Commun. Biol.">
        <title>The bagworm genome reveals a unique fibroin gene that provides high tensile strength.</title>
        <authorList>
            <person name="Kono N."/>
            <person name="Nakamura H."/>
            <person name="Ohtoshi R."/>
            <person name="Tomita M."/>
            <person name="Numata K."/>
            <person name="Arakawa K."/>
        </authorList>
    </citation>
    <scope>NUCLEOTIDE SEQUENCE [LARGE SCALE GENOMIC DNA]</scope>
</reference>
<evidence type="ECO:0000313" key="3">
    <source>
        <dbReference type="Proteomes" id="UP000299102"/>
    </source>
</evidence>
<feature type="compositionally biased region" description="Basic residues" evidence="1">
    <location>
        <begin position="15"/>
        <end position="29"/>
    </location>
</feature>
<dbReference type="Proteomes" id="UP000299102">
    <property type="component" value="Unassembled WGS sequence"/>
</dbReference>
<keyword evidence="3" id="KW-1185">Reference proteome</keyword>